<evidence type="ECO:0000256" key="2">
    <source>
        <dbReference type="ARBA" id="ARBA00004481"/>
    </source>
</evidence>
<evidence type="ECO:0000256" key="4">
    <source>
        <dbReference type="ARBA" id="ARBA00005975"/>
    </source>
</evidence>
<evidence type="ECO:0000256" key="5">
    <source>
        <dbReference type="ARBA" id="ARBA00022723"/>
    </source>
</evidence>
<dbReference type="OrthoDB" id="5852176at2759"/>
<keyword evidence="5" id="KW-0479">Metal-binding</keyword>
<evidence type="ECO:0000313" key="8">
    <source>
        <dbReference type="EnsemblMetazoa" id="PPA37057.1"/>
    </source>
</evidence>
<evidence type="ECO:0000256" key="7">
    <source>
        <dbReference type="ARBA" id="ARBA00023136"/>
    </source>
</evidence>
<reference evidence="8" key="2">
    <citation type="submission" date="2022-06" db="UniProtKB">
        <authorList>
            <consortium name="EnsemblMetazoa"/>
        </authorList>
    </citation>
    <scope>IDENTIFICATION</scope>
    <source>
        <strain evidence="8">PS312</strain>
    </source>
</reference>
<evidence type="ECO:0000256" key="1">
    <source>
        <dbReference type="ARBA" id="ARBA00004414"/>
    </source>
</evidence>
<gene>
    <name evidence="8" type="primary">WBGene00275426</name>
</gene>
<dbReference type="Pfam" id="PF10601">
    <property type="entry name" value="zf-LITAF-like"/>
    <property type="match status" value="1"/>
</dbReference>
<dbReference type="GO" id="GO:0005765">
    <property type="term" value="C:lysosomal membrane"/>
    <property type="evidence" value="ECO:0007669"/>
    <property type="project" value="UniProtKB-SubCell"/>
</dbReference>
<evidence type="ECO:0000256" key="3">
    <source>
        <dbReference type="ARBA" id="ARBA00004630"/>
    </source>
</evidence>
<dbReference type="InterPro" id="IPR006629">
    <property type="entry name" value="LITAF"/>
</dbReference>
<accession>A0A8R1UNY1</accession>
<dbReference type="Proteomes" id="UP000005239">
    <property type="component" value="Unassembled WGS sequence"/>
</dbReference>
<comment type="subcellular location">
    <subcellularLocation>
        <location evidence="2">Endosome membrane</location>
        <topology evidence="2">Peripheral membrane protein</topology>
    </subcellularLocation>
    <subcellularLocation>
        <location evidence="1">Late endosome membrane</location>
    </subcellularLocation>
    <subcellularLocation>
        <location evidence="3">Lysosome membrane</location>
        <topology evidence="3">Peripheral membrane protein</topology>
        <orientation evidence="3">Cytoplasmic side</orientation>
    </subcellularLocation>
</comment>
<accession>A0A2A6BG80</accession>
<proteinExistence type="inferred from homology"/>
<name>A0A2A6BG80_PRIPA</name>
<dbReference type="PROSITE" id="PS51837">
    <property type="entry name" value="LITAF"/>
    <property type="match status" value="1"/>
</dbReference>
<protein>
    <submittedName>
        <fullName evidence="8">LITAF domain-containing protein</fullName>
    </submittedName>
</protein>
<dbReference type="EnsemblMetazoa" id="PPA37057.1">
    <property type="protein sequence ID" value="PPA37057.1"/>
    <property type="gene ID" value="WBGene00275426"/>
</dbReference>
<dbReference type="PANTHER" id="PTHR23292:SF6">
    <property type="entry name" value="FI16602P1-RELATED"/>
    <property type="match status" value="1"/>
</dbReference>
<evidence type="ECO:0000313" key="9">
    <source>
        <dbReference type="Proteomes" id="UP000005239"/>
    </source>
</evidence>
<dbReference type="PANTHER" id="PTHR23292">
    <property type="entry name" value="LIPOPOLYSACCHARIDE-INDUCED TUMOR NECROSIS FACTOR-ALPHA FACTOR"/>
    <property type="match status" value="1"/>
</dbReference>
<keyword evidence="6" id="KW-0862">Zinc</keyword>
<dbReference type="InterPro" id="IPR037519">
    <property type="entry name" value="LITAF_fam"/>
</dbReference>
<keyword evidence="9" id="KW-1185">Reference proteome</keyword>
<organism evidence="8 9">
    <name type="scientific">Pristionchus pacificus</name>
    <name type="common">Parasitic nematode worm</name>
    <dbReference type="NCBI Taxonomy" id="54126"/>
    <lineage>
        <taxon>Eukaryota</taxon>
        <taxon>Metazoa</taxon>
        <taxon>Ecdysozoa</taxon>
        <taxon>Nematoda</taxon>
        <taxon>Chromadorea</taxon>
        <taxon>Rhabditida</taxon>
        <taxon>Rhabditina</taxon>
        <taxon>Diplogasteromorpha</taxon>
        <taxon>Diplogasteroidea</taxon>
        <taxon>Neodiplogasteridae</taxon>
        <taxon>Pristionchus</taxon>
    </lineage>
</organism>
<keyword evidence="7" id="KW-0472">Membrane</keyword>
<dbReference type="SMART" id="SM00714">
    <property type="entry name" value="LITAF"/>
    <property type="match status" value="1"/>
</dbReference>
<dbReference type="AlphaFoldDB" id="A0A2A6BG80"/>
<dbReference type="GO" id="GO:0031902">
    <property type="term" value="C:late endosome membrane"/>
    <property type="evidence" value="ECO:0007669"/>
    <property type="project" value="UniProtKB-SubCell"/>
</dbReference>
<dbReference type="GO" id="GO:0008270">
    <property type="term" value="F:zinc ion binding"/>
    <property type="evidence" value="ECO:0000318"/>
    <property type="project" value="GO_Central"/>
</dbReference>
<reference evidence="9" key="1">
    <citation type="journal article" date="2008" name="Nat. Genet.">
        <title>The Pristionchus pacificus genome provides a unique perspective on nematode lifestyle and parasitism.</title>
        <authorList>
            <person name="Dieterich C."/>
            <person name="Clifton S.W."/>
            <person name="Schuster L.N."/>
            <person name="Chinwalla A."/>
            <person name="Delehaunty K."/>
            <person name="Dinkelacker I."/>
            <person name="Fulton L."/>
            <person name="Fulton R."/>
            <person name="Godfrey J."/>
            <person name="Minx P."/>
            <person name="Mitreva M."/>
            <person name="Roeseler W."/>
            <person name="Tian H."/>
            <person name="Witte H."/>
            <person name="Yang S.P."/>
            <person name="Wilson R.K."/>
            <person name="Sommer R.J."/>
        </authorList>
    </citation>
    <scope>NUCLEOTIDE SEQUENCE [LARGE SCALE GENOMIC DNA]</scope>
    <source>
        <strain evidence="9">PS312</strain>
    </source>
</reference>
<evidence type="ECO:0000256" key="6">
    <source>
        <dbReference type="ARBA" id="ARBA00022833"/>
    </source>
</evidence>
<sequence>MGAPAQVQPTVIAMPYQPMLFNEHPTPLHCPFCSQQVVTSLELKHGKLAWLLFGMMCLFGCWCCSCCVLCADRFKDVEHSCPNCKRLLGYYRRMN</sequence>
<comment type="similarity">
    <text evidence="4">Belongs to the CDIP1/LITAF family.</text>
</comment>